<evidence type="ECO:0000313" key="3">
    <source>
        <dbReference type="Proteomes" id="UP000287171"/>
    </source>
</evidence>
<dbReference type="InterPro" id="IPR036397">
    <property type="entry name" value="RNaseH_sf"/>
</dbReference>
<dbReference type="InterPro" id="IPR015378">
    <property type="entry name" value="Transposase-like_Mu_C"/>
</dbReference>
<dbReference type="GO" id="GO:0015074">
    <property type="term" value="P:DNA integration"/>
    <property type="evidence" value="ECO:0007669"/>
    <property type="project" value="InterPro"/>
</dbReference>
<dbReference type="InterPro" id="IPR014833">
    <property type="entry name" value="TnsA_N"/>
</dbReference>
<dbReference type="RefSeq" id="WP_126629619.1">
    <property type="nucleotide sequence ID" value="NZ_BIFT01000002.1"/>
</dbReference>
<dbReference type="OrthoDB" id="151548at2"/>
<dbReference type="InterPro" id="IPR012337">
    <property type="entry name" value="RNaseH-like_sf"/>
</dbReference>
<accession>A0A402BD61</accession>
<dbReference type="Pfam" id="PF08722">
    <property type="entry name" value="Tn7_TnsA-like_N"/>
    <property type="match status" value="1"/>
</dbReference>
<name>A0A402BD61_9CHLR</name>
<sequence length="902" mass="102956">MKTRMDQAQFQHYCRELHFTEETQDLLARLRHSPPVRRVQGRRGNVSGFFPSRKMGVAIQFESSLELSAIYLMEQDDAVLEFYDQPHTFKLKYLDKAGKKLQGHFYTPDFLVLRKNGVFLEEWKMEEDLHQLATKQPYRYQRNVEGLWLCPPGDELTQPLGFSFRVCSSALLPRTYVDNLDFLTDYFISQPVIPQRLTILVRERVQAEPGITIGVLVSEVAGLRPHDLYALIAQEQIFADLYRCLLRDHYRTPLFADQPTALAYAQLGMPASPGTGSIAEPVTAPIATNTRLLWDGRIWTLVNLGETTTTLLPEYGEPIQLSSAFFLRLLEARTIIIPKGERDPQVPTEVQERMAAASKADFRIANERFRWVSVYLEGDKEQVRQAPVSQRTVRRWAQAYQAAVLSYRTGYVGLLPKTSQRGNRHAKAPEEAQAFLLSFITESYETPREAPAWEVYLAYQRACEEKQVVVLSSRTFYRQIKQREGFAQTKARQGAKAAYAQEPWILELTSTTPRHGNRPFAIVHLDHTELDVMLVSSVTGKPLGKPWVTFLVDAFSRRILSAYLTFDPPSYRSAMMALRICVQRFGRMPGALVVDGGREFHSTYFDALLLRYHTAKKDRPGSKPRFGSVIERLFGTTNTEFVHNLLGNTQAAKRPRQLTKEVDPRKQAVWHLADLYAFLCEWAYEVYDQMDHPALFQSPRDAFVQGLVQTGEREQRAIPYADEFLMASSPSTRKGTAKVERGRGIKIHGIYYSTLQLRSSEVEGTQVEVRYDPFNIGIAYAYVKTTWVRCVSQYHTFLQGHSEKELMLASKEIRRQNQLHTKNRTVTARRLADFLSQASEHEAIRQQRIRDLEAKAILEAIAGTVGQAGVETVSIPLTTSHVSQDQAKPVDFASLTAFEEFE</sequence>
<dbReference type="Pfam" id="PF09299">
    <property type="entry name" value="Mu-transpos_C"/>
    <property type="match status" value="1"/>
</dbReference>
<reference evidence="3" key="1">
    <citation type="submission" date="2018-12" db="EMBL/GenBank/DDBJ databases">
        <title>Tengunoibacter tsumagoiensis gen. nov., sp. nov., Dictyobacter kobayashii sp. nov., D. alpinus sp. nov., and D. joshuensis sp. nov. and description of Dictyobacteraceae fam. nov. within the order Ktedonobacterales isolated from Tengu-no-mugimeshi.</title>
        <authorList>
            <person name="Wang C.M."/>
            <person name="Zheng Y."/>
            <person name="Sakai Y."/>
            <person name="Toyoda A."/>
            <person name="Minakuchi Y."/>
            <person name="Abe K."/>
            <person name="Yokota A."/>
            <person name="Yabe S."/>
        </authorList>
    </citation>
    <scope>NUCLEOTIDE SEQUENCE [LARGE SCALE GENOMIC DNA]</scope>
    <source>
        <strain evidence="3">Uno16</strain>
    </source>
</reference>
<dbReference type="SUPFAM" id="SSF53098">
    <property type="entry name" value="Ribonuclease H-like"/>
    <property type="match status" value="1"/>
</dbReference>
<evidence type="ECO:0000313" key="2">
    <source>
        <dbReference type="EMBL" id="GCE29333.1"/>
    </source>
</evidence>
<dbReference type="EMBL" id="BIFT01000002">
    <property type="protein sequence ID" value="GCE29333.1"/>
    <property type="molecule type" value="Genomic_DNA"/>
</dbReference>
<keyword evidence="3" id="KW-1185">Reference proteome</keyword>
<feature type="domain" description="Integrase catalytic" evidence="1">
    <location>
        <begin position="515"/>
        <end position="707"/>
    </location>
</feature>
<gene>
    <name evidence="2" type="ORF">KDA_48170</name>
</gene>
<comment type="caution">
    <text evidence="2">The sequence shown here is derived from an EMBL/GenBank/DDBJ whole genome shotgun (WGS) entry which is preliminary data.</text>
</comment>
<dbReference type="Gene3D" id="3.30.420.10">
    <property type="entry name" value="Ribonuclease H-like superfamily/Ribonuclease H"/>
    <property type="match status" value="1"/>
</dbReference>
<evidence type="ECO:0000259" key="1">
    <source>
        <dbReference type="PROSITE" id="PS50994"/>
    </source>
</evidence>
<dbReference type="AlphaFoldDB" id="A0A402BD61"/>
<dbReference type="InterPro" id="IPR001584">
    <property type="entry name" value="Integrase_cat-core"/>
</dbReference>
<dbReference type="PROSITE" id="PS50994">
    <property type="entry name" value="INTEGRASE"/>
    <property type="match status" value="1"/>
</dbReference>
<organism evidence="2 3">
    <name type="scientific">Dictyobacter alpinus</name>
    <dbReference type="NCBI Taxonomy" id="2014873"/>
    <lineage>
        <taxon>Bacteria</taxon>
        <taxon>Bacillati</taxon>
        <taxon>Chloroflexota</taxon>
        <taxon>Ktedonobacteria</taxon>
        <taxon>Ktedonobacterales</taxon>
        <taxon>Dictyobacteraceae</taxon>
        <taxon>Dictyobacter</taxon>
    </lineage>
</organism>
<proteinExistence type="predicted"/>
<protein>
    <submittedName>
        <fullName evidence="2">Transposase</fullName>
    </submittedName>
</protein>
<dbReference type="Proteomes" id="UP000287171">
    <property type="component" value="Unassembled WGS sequence"/>
</dbReference>
<dbReference type="GO" id="GO:0003676">
    <property type="term" value="F:nucleic acid binding"/>
    <property type="evidence" value="ECO:0007669"/>
    <property type="project" value="InterPro"/>
</dbReference>